<name>A0A844ZS33_9SPHN</name>
<dbReference type="OrthoDB" id="7581964at2"/>
<accession>A0A844ZS33</accession>
<keyword evidence="3" id="KW-1185">Reference proteome</keyword>
<reference evidence="2 3" key="1">
    <citation type="submission" date="2019-12" db="EMBL/GenBank/DDBJ databases">
        <title>Genomic-based taxomic classification of the family Erythrobacteraceae.</title>
        <authorList>
            <person name="Xu L."/>
        </authorList>
    </citation>
    <scope>NUCLEOTIDE SEQUENCE [LARGE SCALE GENOMIC DNA]</scope>
    <source>
        <strain evidence="2 3">KCTC 52763</strain>
    </source>
</reference>
<proteinExistence type="predicted"/>
<feature type="transmembrane region" description="Helical" evidence="1">
    <location>
        <begin position="6"/>
        <end position="23"/>
    </location>
</feature>
<organism evidence="2 3">
    <name type="scientific">Pontixanthobacter aquaemixtae</name>
    <dbReference type="NCBI Taxonomy" id="1958940"/>
    <lineage>
        <taxon>Bacteria</taxon>
        <taxon>Pseudomonadati</taxon>
        <taxon>Pseudomonadota</taxon>
        <taxon>Alphaproteobacteria</taxon>
        <taxon>Sphingomonadales</taxon>
        <taxon>Erythrobacteraceae</taxon>
        <taxon>Pontixanthobacter</taxon>
    </lineage>
</organism>
<dbReference type="AlphaFoldDB" id="A0A844ZS33"/>
<keyword evidence="1" id="KW-0472">Membrane</keyword>
<gene>
    <name evidence="2" type="ORF">GRI41_02165</name>
</gene>
<protein>
    <submittedName>
        <fullName evidence="2">Uncharacterized protein</fullName>
    </submittedName>
</protein>
<feature type="transmembrane region" description="Helical" evidence="1">
    <location>
        <begin position="32"/>
        <end position="51"/>
    </location>
</feature>
<keyword evidence="1" id="KW-0812">Transmembrane</keyword>
<evidence type="ECO:0000256" key="1">
    <source>
        <dbReference type="SAM" id="Phobius"/>
    </source>
</evidence>
<dbReference type="RefSeq" id="WP_160603002.1">
    <property type="nucleotide sequence ID" value="NZ_WTYX01000001.1"/>
</dbReference>
<dbReference type="Proteomes" id="UP000442714">
    <property type="component" value="Unassembled WGS sequence"/>
</dbReference>
<keyword evidence="1" id="KW-1133">Transmembrane helix</keyword>
<sequence>MNIALSITVLAAIALLLGAFVLWRRGGHQKQAFLMVILALIAMANVAIWTVPDAEGTAPLDKLEQVDDPPA</sequence>
<dbReference type="EMBL" id="WTYX01000001">
    <property type="protein sequence ID" value="MXO89617.1"/>
    <property type="molecule type" value="Genomic_DNA"/>
</dbReference>
<evidence type="ECO:0000313" key="3">
    <source>
        <dbReference type="Proteomes" id="UP000442714"/>
    </source>
</evidence>
<evidence type="ECO:0000313" key="2">
    <source>
        <dbReference type="EMBL" id="MXO89617.1"/>
    </source>
</evidence>
<comment type="caution">
    <text evidence="2">The sequence shown here is derived from an EMBL/GenBank/DDBJ whole genome shotgun (WGS) entry which is preliminary data.</text>
</comment>